<sequence length="197" mass="22206">MGNSIYYQAYLLDDSREAVLVKVDIQVGFSSIIKLPQELTVDLTMRMGKPSGSLFSWHSTVIGVYRGRVTVGVNSQLQSPTVLFSMESPTSWSKVTILTDKFEEDLDFYVQTYLRGFTSCGENIIFTMHKVLMDGGGFEDRLFGTALAHVVYYNARTGNFDRESIEAVNFPPSESSGLDTTVWNYTESKVLFNKERD</sequence>
<gene>
    <name evidence="1" type="ORF">DY000_02049933</name>
</gene>
<evidence type="ECO:0000313" key="2">
    <source>
        <dbReference type="Proteomes" id="UP000266723"/>
    </source>
</evidence>
<name>A0ABQ7F8Q7_BRACR</name>
<evidence type="ECO:0000313" key="1">
    <source>
        <dbReference type="EMBL" id="KAF3612030.1"/>
    </source>
</evidence>
<comment type="caution">
    <text evidence="1">The sequence shown here is derived from an EMBL/GenBank/DDBJ whole genome shotgun (WGS) entry which is preliminary data.</text>
</comment>
<keyword evidence="2" id="KW-1185">Reference proteome</keyword>
<proteinExistence type="predicted"/>
<dbReference type="EMBL" id="QGKV02000297">
    <property type="protein sequence ID" value="KAF3612030.1"/>
    <property type="molecule type" value="Genomic_DNA"/>
</dbReference>
<organism evidence="1 2">
    <name type="scientific">Brassica cretica</name>
    <name type="common">Mustard</name>
    <dbReference type="NCBI Taxonomy" id="69181"/>
    <lineage>
        <taxon>Eukaryota</taxon>
        <taxon>Viridiplantae</taxon>
        <taxon>Streptophyta</taxon>
        <taxon>Embryophyta</taxon>
        <taxon>Tracheophyta</taxon>
        <taxon>Spermatophyta</taxon>
        <taxon>Magnoliopsida</taxon>
        <taxon>eudicotyledons</taxon>
        <taxon>Gunneridae</taxon>
        <taxon>Pentapetalae</taxon>
        <taxon>rosids</taxon>
        <taxon>malvids</taxon>
        <taxon>Brassicales</taxon>
        <taxon>Brassicaceae</taxon>
        <taxon>Brassiceae</taxon>
        <taxon>Brassica</taxon>
    </lineage>
</organism>
<accession>A0ABQ7F8Q7</accession>
<dbReference type="Proteomes" id="UP000266723">
    <property type="component" value="Unassembled WGS sequence"/>
</dbReference>
<protein>
    <submittedName>
        <fullName evidence="1">Uncharacterized protein</fullName>
    </submittedName>
</protein>
<reference evidence="1 2" key="1">
    <citation type="journal article" date="2020" name="BMC Genomics">
        <title>Intraspecific diversification of the crop wild relative Brassica cretica Lam. using demographic model selection.</title>
        <authorList>
            <person name="Kioukis A."/>
            <person name="Michalopoulou V.A."/>
            <person name="Briers L."/>
            <person name="Pirintsos S."/>
            <person name="Studholme D.J."/>
            <person name="Pavlidis P."/>
            <person name="Sarris P.F."/>
        </authorList>
    </citation>
    <scope>NUCLEOTIDE SEQUENCE [LARGE SCALE GENOMIC DNA]</scope>
    <source>
        <strain evidence="2">cv. PFS-1207/04</strain>
    </source>
</reference>